<evidence type="ECO:0000313" key="3">
    <source>
        <dbReference type="Proteomes" id="UP001500443"/>
    </source>
</evidence>
<dbReference type="Proteomes" id="UP001500443">
    <property type="component" value="Unassembled WGS sequence"/>
</dbReference>
<evidence type="ECO:0000313" key="2">
    <source>
        <dbReference type="EMBL" id="GAA2140664.1"/>
    </source>
</evidence>
<dbReference type="EMBL" id="BAAAPF010000222">
    <property type="protein sequence ID" value="GAA2140664.1"/>
    <property type="molecule type" value="Genomic_DNA"/>
</dbReference>
<accession>A0ABN2ZDN7</accession>
<protein>
    <submittedName>
        <fullName evidence="2">Uncharacterized protein</fullName>
    </submittedName>
</protein>
<gene>
    <name evidence="2" type="ORF">GCM10009802_50970</name>
</gene>
<proteinExistence type="predicted"/>
<evidence type="ECO:0000256" key="1">
    <source>
        <dbReference type="SAM" id="MobiDB-lite"/>
    </source>
</evidence>
<organism evidence="2 3">
    <name type="scientific">Streptomyces synnematoformans</name>
    <dbReference type="NCBI Taxonomy" id="415721"/>
    <lineage>
        <taxon>Bacteria</taxon>
        <taxon>Bacillati</taxon>
        <taxon>Actinomycetota</taxon>
        <taxon>Actinomycetes</taxon>
        <taxon>Kitasatosporales</taxon>
        <taxon>Streptomycetaceae</taxon>
        <taxon>Streptomyces</taxon>
    </lineage>
</organism>
<feature type="region of interest" description="Disordered" evidence="1">
    <location>
        <begin position="52"/>
        <end position="73"/>
    </location>
</feature>
<comment type="caution">
    <text evidence="2">The sequence shown here is derived from an EMBL/GenBank/DDBJ whole genome shotgun (WGS) entry which is preliminary data.</text>
</comment>
<name>A0ABN2ZDN7_9ACTN</name>
<keyword evidence="3" id="KW-1185">Reference proteome</keyword>
<sequence length="73" mass="7801">MSLRSAVFRFTVRAADRERFEAGWSGPAARPRRAAARGRAASQWAATAAQLSLKNPLPTLRSGPPGPRSVAGR</sequence>
<reference evidence="2 3" key="1">
    <citation type="journal article" date="2019" name="Int. J. Syst. Evol. Microbiol.">
        <title>The Global Catalogue of Microorganisms (GCM) 10K type strain sequencing project: providing services to taxonomists for standard genome sequencing and annotation.</title>
        <authorList>
            <consortium name="The Broad Institute Genomics Platform"/>
            <consortium name="The Broad Institute Genome Sequencing Center for Infectious Disease"/>
            <person name="Wu L."/>
            <person name="Ma J."/>
        </authorList>
    </citation>
    <scope>NUCLEOTIDE SEQUENCE [LARGE SCALE GENOMIC DNA]</scope>
    <source>
        <strain evidence="2 3">JCM 15481</strain>
    </source>
</reference>